<dbReference type="Gene3D" id="3.60.15.10">
    <property type="entry name" value="Ribonuclease Z/Hydroxyacylglutathione hydrolase-like"/>
    <property type="match status" value="1"/>
</dbReference>
<protein>
    <submittedName>
        <fullName evidence="1">Predicted hydrolase of the metallo-beta-lactamase superfamily</fullName>
    </submittedName>
</protein>
<dbReference type="PANTHER" id="PTHR43546:SF4">
    <property type="entry name" value="UPF0282 PROTEIN MJ1629"/>
    <property type="match status" value="1"/>
</dbReference>
<organism evidence="1 2">
    <name type="scientific">Malonomonas rubra DSM 5091</name>
    <dbReference type="NCBI Taxonomy" id="1122189"/>
    <lineage>
        <taxon>Bacteria</taxon>
        <taxon>Pseudomonadati</taxon>
        <taxon>Thermodesulfobacteriota</taxon>
        <taxon>Desulfuromonadia</taxon>
        <taxon>Desulfuromonadales</taxon>
        <taxon>Geopsychrobacteraceae</taxon>
        <taxon>Malonomonas</taxon>
    </lineage>
</organism>
<dbReference type="Proteomes" id="UP000184171">
    <property type="component" value="Unassembled WGS sequence"/>
</dbReference>
<dbReference type="InterPro" id="IPR036866">
    <property type="entry name" value="RibonucZ/Hydroxyglut_hydro"/>
</dbReference>
<dbReference type="EMBL" id="FQZT01000027">
    <property type="protein sequence ID" value="SHJ94196.1"/>
    <property type="molecule type" value="Genomic_DNA"/>
</dbReference>
<dbReference type="OrthoDB" id="9800940at2"/>
<gene>
    <name evidence="1" type="ORF">SAMN02745165_03591</name>
</gene>
<dbReference type="RefSeq" id="WP_072910100.1">
    <property type="nucleotide sequence ID" value="NZ_FQZT01000027.1"/>
</dbReference>
<keyword evidence="1" id="KW-0378">Hydrolase</keyword>
<evidence type="ECO:0000313" key="2">
    <source>
        <dbReference type="Proteomes" id="UP000184171"/>
    </source>
</evidence>
<dbReference type="GO" id="GO:0016787">
    <property type="term" value="F:hydrolase activity"/>
    <property type="evidence" value="ECO:0007669"/>
    <property type="project" value="UniProtKB-KW"/>
</dbReference>
<dbReference type="STRING" id="1122189.SAMN02745165_03591"/>
<dbReference type="NCBIfam" id="NF003288">
    <property type="entry name" value="PRK04286.1-2"/>
    <property type="match status" value="1"/>
</dbReference>
<sequence length="329" mass="36589">MAENNQFSQQKSDRIGLDDSVEIIGAESLGVRGLCCLVKTEDRRVLIDPGVALGYRRLGLLPHPRQVAEGERVRRRIISALTETTDVVFSHFHGDHVPLREANPYQLAIRELPTTLQSLAVWSKSADDLGEKMARRAQDLEELLGLSLHAAEGQSVGPMSFSPAVPHGIKGSRQGAVMMTRIDLGSKVFLHASDIQLLDAETIDFILDWQVDIVLAAGPPLYLEALTSEQRTAARNQALRLAQNVDVLILDHHLMRDQKGPKWLDSLSAEAGKKVFCAADFMGRKRLLLEAERTELYKTIPVSKDWHDKYAEGLIKAEEYIPASRFSLP</sequence>
<keyword evidence="2" id="KW-1185">Reference proteome</keyword>
<reference evidence="1 2" key="1">
    <citation type="submission" date="2016-11" db="EMBL/GenBank/DDBJ databases">
        <authorList>
            <person name="Jaros S."/>
            <person name="Januszkiewicz K."/>
            <person name="Wedrychowicz H."/>
        </authorList>
    </citation>
    <scope>NUCLEOTIDE SEQUENCE [LARGE SCALE GENOMIC DNA]</scope>
    <source>
        <strain evidence="1 2">DSM 5091</strain>
    </source>
</reference>
<dbReference type="SUPFAM" id="SSF56281">
    <property type="entry name" value="Metallo-hydrolase/oxidoreductase"/>
    <property type="match status" value="1"/>
</dbReference>
<dbReference type="PANTHER" id="PTHR43546">
    <property type="entry name" value="UPF0173 METAL-DEPENDENT HYDROLASE MJ1163-RELATED"/>
    <property type="match status" value="1"/>
</dbReference>
<evidence type="ECO:0000313" key="1">
    <source>
        <dbReference type="EMBL" id="SHJ94196.1"/>
    </source>
</evidence>
<name>A0A1M6NF50_MALRU</name>
<dbReference type="InterPro" id="IPR050114">
    <property type="entry name" value="UPF0173_UPF0282_UlaG_hydrolase"/>
</dbReference>
<proteinExistence type="predicted"/>
<dbReference type="AlphaFoldDB" id="A0A1M6NF50"/>
<accession>A0A1M6NF50</accession>
<dbReference type="PIRSF" id="PIRSF004944">
    <property type="entry name" value="UCP004944_hydrls"/>
    <property type="match status" value="1"/>
</dbReference>
<dbReference type="InterPro" id="IPR014426">
    <property type="entry name" value="UPF0282_hydrls"/>
</dbReference>